<sequence length="412" mass="48034">MPKILVIGYVWPEPASSAAGSRMMQLLQLFRKINYQVIFATAAKETENMEDLGRLGIQTEKIRLNHSSFDDFLAEVMPEIVLFDRFMMEEQFGWRVDKICPGAIKILDTEDLHFLRKAREQAIKKQLAEAELYQELEITKREISAIYRCDLSLIISEFEMNLLQDEFRVLPEILLYLPYLLDIPDTPDIAGFPSFDHRKDFLFIGNFLHAPNWDSVLFLKEKIWPGIRKRLPDANLHIYGAYATEKNFQLRNKQQGFFVHGWASDSSKLMQQARICLAPIRFGAGLKGKFIDAMQNGTPSITTKIGAEGISIDDSWPGLIVEEPDDIIEKSIQLYEDQQLWQQKQLEGFELLRIRFDQKRFSEALISEIQGLKTKLHKHRKTNFTGEMLKHHLHRSTYFMSRFIEEKNRDKN</sequence>
<proteinExistence type="predicted"/>
<gene>
    <name evidence="1" type="ORF">MKO06_10715</name>
</gene>
<dbReference type="Gene3D" id="3.40.50.2000">
    <property type="entry name" value="Glycogen Phosphorylase B"/>
    <property type="match status" value="1"/>
</dbReference>
<dbReference type="SUPFAM" id="SSF53756">
    <property type="entry name" value="UDP-Glycosyltransferase/glycogen phosphorylase"/>
    <property type="match status" value="1"/>
</dbReference>
<name>A0A9X2KY41_9FLAO</name>
<dbReference type="CDD" id="cd03801">
    <property type="entry name" value="GT4_PimA-like"/>
    <property type="match status" value="1"/>
</dbReference>
<organism evidence="1 2">
    <name type="scientific">Christiangramia oceanisediminis</name>
    <dbReference type="NCBI Taxonomy" id="2920386"/>
    <lineage>
        <taxon>Bacteria</taxon>
        <taxon>Pseudomonadati</taxon>
        <taxon>Bacteroidota</taxon>
        <taxon>Flavobacteriia</taxon>
        <taxon>Flavobacteriales</taxon>
        <taxon>Flavobacteriaceae</taxon>
        <taxon>Christiangramia</taxon>
    </lineage>
</organism>
<evidence type="ECO:0000313" key="1">
    <source>
        <dbReference type="EMBL" id="MCP9200384.1"/>
    </source>
</evidence>
<dbReference type="Proteomes" id="UP001155280">
    <property type="component" value="Unassembled WGS sequence"/>
</dbReference>
<evidence type="ECO:0000313" key="2">
    <source>
        <dbReference type="Proteomes" id="UP001155280"/>
    </source>
</evidence>
<comment type="caution">
    <text evidence="1">The sequence shown here is derived from an EMBL/GenBank/DDBJ whole genome shotgun (WGS) entry which is preliminary data.</text>
</comment>
<dbReference type="RefSeq" id="WP_241551173.1">
    <property type="nucleotide sequence ID" value="NZ_JANCNS010000002.1"/>
</dbReference>
<dbReference type="EMBL" id="JANCNS010000002">
    <property type="protein sequence ID" value="MCP9200384.1"/>
    <property type="molecule type" value="Genomic_DNA"/>
</dbReference>
<dbReference type="AlphaFoldDB" id="A0A9X2KY41"/>
<dbReference type="Pfam" id="PF13692">
    <property type="entry name" value="Glyco_trans_1_4"/>
    <property type="match status" value="1"/>
</dbReference>
<protein>
    <submittedName>
        <fullName evidence="1">Glycosyltransferase family 4 protein</fullName>
    </submittedName>
</protein>
<accession>A0A9X2KY41</accession>
<keyword evidence="2" id="KW-1185">Reference proteome</keyword>
<reference evidence="1" key="1">
    <citation type="submission" date="2022-07" db="EMBL/GenBank/DDBJ databases">
        <title>Gramela sediminis sp. nov., isolated from deep-sea sediment of the Indian Ocean.</title>
        <authorList>
            <person name="Shi H."/>
        </authorList>
    </citation>
    <scope>NUCLEOTIDE SEQUENCE</scope>
    <source>
        <strain evidence="1">GC03-9</strain>
    </source>
</reference>